<dbReference type="SUPFAM" id="SSF161098">
    <property type="entry name" value="MetI-like"/>
    <property type="match status" value="1"/>
</dbReference>
<keyword evidence="10" id="KW-1185">Reference proteome</keyword>
<evidence type="ECO:0000256" key="2">
    <source>
        <dbReference type="ARBA" id="ARBA00022448"/>
    </source>
</evidence>
<name>A0ABW5P7J7_9BACL</name>
<dbReference type="EMBL" id="JBHUME010000002">
    <property type="protein sequence ID" value="MFD2611190.1"/>
    <property type="molecule type" value="Genomic_DNA"/>
</dbReference>
<dbReference type="PANTHER" id="PTHR43005:SF1">
    <property type="entry name" value="SPERMIDINE_PUTRESCINE TRANSPORT SYSTEM PERMEASE PROTEIN"/>
    <property type="match status" value="1"/>
</dbReference>
<dbReference type="SUPFAM" id="SSF160964">
    <property type="entry name" value="MalF N-terminal region-like"/>
    <property type="match status" value="1"/>
</dbReference>
<keyword evidence="5 7" id="KW-1133">Transmembrane helix</keyword>
<sequence length="297" mass="32985">MSKTVNSSLQRHTAVKASFFLLPASALMIFFFFVPVAMTFFYAFTNKTLNGLHAKQYDFVGFDNFVFLFSDDNFRAILLNTLVFLFFSAIVGQQVLGFITAYLMDEKPKFIRSAVGIILIAAWVVPETICAFIWFAFFSDEGTLNRIMDFVGIKPIAWLITFPMISVIVANIWRGTAFSMMVFQAALGDVPKDIKEAAKMDGASGFQMLIRVTLPVIKNAILMNMVLITLATLGVFTLIFAMTGGGPGIQTETLPLYMYHQAFVGYQIGYGTAIALILLSVGIVASLLYIRILRVKV</sequence>
<comment type="similarity">
    <text evidence="7">Belongs to the binding-protein-dependent transport system permease family.</text>
</comment>
<keyword evidence="4 7" id="KW-0812">Transmembrane</keyword>
<evidence type="ECO:0000259" key="8">
    <source>
        <dbReference type="PROSITE" id="PS50928"/>
    </source>
</evidence>
<protein>
    <submittedName>
        <fullName evidence="9">Carbohydrate ABC transporter permease</fullName>
    </submittedName>
</protein>
<dbReference type="InterPro" id="IPR035906">
    <property type="entry name" value="MetI-like_sf"/>
</dbReference>
<evidence type="ECO:0000256" key="7">
    <source>
        <dbReference type="RuleBase" id="RU363032"/>
    </source>
</evidence>
<comment type="caution">
    <text evidence="9">The sequence shown here is derived from an EMBL/GenBank/DDBJ whole genome shotgun (WGS) entry which is preliminary data.</text>
</comment>
<accession>A0ABW5P7J7</accession>
<comment type="subcellular location">
    <subcellularLocation>
        <location evidence="1 7">Cell membrane</location>
        <topology evidence="1 7">Multi-pass membrane protein</topology>
    </subcellularLocation>
</comment>
<dbReference type="PANTHER" id="PTHR43005">
    <property type="entry name" value="BLR7065 PROTEIN"/>
    <property type="match status" value="1"/>
</dbReference>
<evidence type="ECO:0000256" key="5">
    <source>
        <dbReference type="ARBA" id="ARBA00022989"/>
    </source>
</evidence>
<feature type="transmembrane region" description="Helical" evidence="7">
    <location>
        <begin position="115"/>
        <end position="136"/>
    </location>
</feature>
<dbReference type="PROSITE" id="PS50928">
    <property type="entry name" value="ABC_TM1"/>
    <property type="match status" value="1"/>
</dbReference>
<gene>
    <name evidence="9" type="ORF">ACFSUF_01975</name>
</gene>
<proteinExistence type="inferred from homology"/>
<feature type="domain" description="ABC transmembrane type-1" evidence="8">
    <location>
        <begin position="79"/>
        <end position="289"/>
    </location>
</feature>
<feature type="transmembrane region" description="Helical" evidence="7">
    <location>
        <begin position="20"/>
        <end position="44"/>
    </location>
</feature>
<evidence type="ECO:0000313" key="9">
    <source>
        <dbReference type="EMBL" id="MFD2611190.1"/>
    </source>
</evidence>
<dbReference type="InterPro" id="IPR000515">
    <property type="entry name" value="MetI-like"/>
</dbReference>
<feature type="transmembrane region" description="Helical" evidence="7">
    <location>
        <begin position="156"/>
        <end position="173"/>
    </location>
</feature>
<evidence type="ECO:0000256" key="4">
    <source>
        <dbReference type="ARBA" id="ARBA00022692"/>
    </source>
</evidence>
<evidence type="ECO:0000313" key="10">
    <source>
        <dbReference type="Proteomes" id="UP001597541"/>
    </source>
</evidence>
<dbReference type="Gene3D" id="1.10.3720.10">
    <property type="entry name" value="MetI-like"/>
    <property type="match status" value="1"/>
</dbReference>
<evidence type="ECO:0000256" key="3">
    <source>
        <dbReference type="ARBA" id="ARBA00022475"/>
    </source>
</evidence>
<feature type="transmembrane region" description="Helical" evidence="7">
    <location>
        <begin position="221"/>
        <end position="243"/>
    </location>
</feature>
<evidence type="ECO:0000256" key="6">
    <source>
        <dbReference type="ARBA" id="ARBA00023136"/>
    </source>
</evidence>
<reference evidence="10" key="1">
    <citation type="journal article" date="2019" name="Int. J. Syst. Evol. Microbiol.">
        <title>The Global Catalogue of Microorganisms (GCM) 10K type strain sequencing project: providing services to taxonomists for standard genome sequencing and annotation.</title>
        <authorList>
            <consortium name="The Broad Institute Genomics Platform"/>
            <consortium name="The Broad Institute Genome Sequencing Center for Infectious Disease"/>
            <person name="Wu L."/>
            <person name="Ma J."/>
        </authorList>
    </citation>
    <scope>NUCLEOTIDE SEQUENCE [LARGE SCALE GENOMIC DNA]</scope>
    <source>
        <strain evidence="10">KCTC 3950</strain>
    </source>
</reference>
<dbReference type="Proteomes" id="UP001597541">
    <property type="component" value="Unassembled WGS sequence"/>
</dbReference>
<feature type="transmembrane region" description="Helical" evidence="7">
    <location>
        <begin position="263"/>
        <end position="290"/>
    </location>
</feature>
<feature type="transmembrane region" description="Helical" evidence="7">
    <location>
        <begin position="77"/>
        <end position="103"/>
    </location>
</feature>
<dbReference type="CDD" id="cd06261">
    <property type="entry name" value="TM_PBP2"/>
    <property type="match status" value="1"/>
</dbReference>
<dbReference type="RefSeq" id="WP_377599582.1">
    <property type="nucleotide sequence ID" value="NZ_JBHUME010000002.1"/>
</dbReference>
<organism evidence="9 10">
    <name type="scientific">Paenibacillus gansuensis</name>
    <dbReference type="NCBI Taxonomy" id="306542"/>
    <lineage>
        <taxon>Bacteria</taxon>
        <taxon>Bacillati</taxon>
        <taxon>Bacillota</taxon>
        <taxon>Bacilli</taxon>
        <taxon>Bacillales</taxon>
        <taxon>Paenibacillaceae</taxon>
        <taxon>Paenibacillus</taxon>
    </lineage>
</organism>
<keyword evidence="2 7" id="KW-0813">Transport</keyword>
<keyword evidence="3" id="KW-1003">Cell membrane</keyword>
<keyword evidence="6 7" id="KW-0472">Membrane</keyword>
<dbReference type="Pfam" id="PF00528">
    <property type="entry name" value="BPD_transp_1"/>
    <property type="match status" value="1"/>
</dbReference>
<evidence type="ECO:0000256" key="1">
    <source>
        <dbReference type="ARBA" id="ARBA00004651"/>
    </source>
</evidence>